<keyword evidence="1" id="KW-1133">Transmembrane helix</keyword>
<organism evidence="2 3">
    <name type="scientific">Gillisia lutea</name>
    <dbReference type="NCBI Taxonomy" id="2909668"/>
    <lineage>
        <taxon>Bacteria</taxon>
        <taxon>Pseudomonadati</taxon>
        <taxon>Bacteroidota</taxon>
        <taxon>Flavobacteriia</taxon>
        <taxon>Flavobacteriales</taxon>
        <taxon>Flavobacteriaceae</taxon>
        <taxon>Gillisia</taxon>
    </lineage>
</organism>
<feature type="transmembrane region" description="Helical" evidence="1">
    <location>
        <begin position="12"/>
        <end position="29"/>
    </location>
</feature>
<keyword evidence="1" id="KW-0812">Transmembrane</keyword>
<keyword evidence="3" id="KW-1185">Reference proteome</keyword>
<dbReference type="Proteomes" id="UP001179363">
    <property type="component" value="Unassembled WGS sequence"/>
</dbReference>
<accession>A0ABS9EG50</accession>
<protein>
    <submittedName>
        <fullName evidence="2">DUF4199 domain-containing protein</fullName>
    </submittedName>
</protein>
<gene>
    <name evidence="2" type="ORF">L1I30_02065</name>
</gene>
<feature type="transmembrane region" description="Helical" evidence="1">
    <location>
        <begin position="35"/>
        <end position="52"/>
    </location>
</feature>
<dbReference type="RefSeq" id="WP_236132587.1">
    <property type="nucleotide sequence ID" value="NZ_JAKGTH010000006.1"/>
</dbReference>
<feature type="transmembrane region" description="Helical" evidence="1">
    <location>
        <begin position="112"/>
        <end position="137"/>
    </location>
</feature>
<name>A0ABS9EG50_9FLAO</name>
<evidence type="ECO:0000313" key="3">
    <source>
        <dbReference type="Proteomes" id="UP001179363"/>
    </source>
</evidence>
<dbReference type="InterPro" id="IPR025250">
    <property type="entry name" value="DUF4199"/>
</dbReference>
<sequence>MKQFSIPIKYGIAIAAGLIAYFLILSLFGAHKQPIFSLFNGVIMAYGMYEAIKHYRLIEAKKFKYEKGFMAGLLTGFNATIIFTIFFGIYATEIKPDFVNELLSMWRSDYGIGIGIVLFVVAVMGFATSIILTLMYMQLFKDSWNTKAGKRHSP</sequence>
<evidence type="ECO:0000313" key="2">
    <source>
        <dbReference type="EMBL" id="MCF4100441.1"/>
    </source>
</evidence>
<proteinExistence type="predicted"/>
<dbReference type="EMBL" id="JAKGTH010000006">
    <property type="protein sequence ID" value="MCF4100441.1"/>
    <property type="molecule type" value="Genomic_DNA"/>
</dbReference>
<dbReference type="Pfam" id="PF13858">
    <property type="entry name" value="DUF4199"/>
    <property type="match status" value="1"/>
</dbReference>
<keyword evidence="1" id="KW-0472">Membrane</keyword>
<evidence type="ECO:0000256" key="1">
    <source>
        <dbReference type="SAM" id="Phobius"/>
    </source>
</evidence>
<reference evidence="2" key="1">
    <citation type="submission" date="2022-01" db="EMBL/GenBank/DDBJ databases">
        <title>Gillisia lutea sp. nov., isolated from marine plastic residues from the Malvarosa beach (Valencia, Spain).</title>
        <authorList>
            <person name="Vidal-Verdu A."/>
            <person name="Molina-Menor E."/>
            <person name="Satari L."/>
            <person name="Pascual J."/>
            <person name="Pereto J."/>
            <person name="Porcar M."/>
        </authorList>
    </citation>
    <scope>NUCLEOTIDE SEQUENCE</scope>
    <source>
        <strain evidence="2">M10.2A</strain>
    </source>
</reference>
<feature type="transmembrane region" description="Helical" evidence="1">
    <location>
        <begin position="73"/>
        <end position="92"/>
    </location>
</feature>
<comment type="caution">
    <text evidence="2">The sequence shown here is derived from an EMBL/GenBank/DDBJ whole genome shotgun (WGS) entry which is preliminary data.</text>
</comment>